<evidence type="ECO:0000313" key="2">
    <source>
        <dbReference type="Proteomes" id="UP001150266"/>
    </source>
</evidence>
<accession>A0A9W9APT9</accession>
<reference evidence="1" key="1">
    <citation type="submission" date="2022-08" db="EMBL/GenBank/DDBJ databases">
        <title>A Global Phylogenomic Analysis of the Shiitake Genus Lentinula.</title>
        <authorList>
            <consortium name="DOE Joint Genome Institute"/>
            <person name="Sierra-Patev S."/>
            <person name="Min B."/>
            <person name="Naranjo-Ortiz M."/>
            <person name="Looney B."/>
            <person name="Konkel Z."/>
            <person name="Slot J.C."/>
            <person name="Sakamoto Y."/>
            <person name="Steenwyk J.L."/>
            <person name="Rokas A."/>
            <person name="Carro J."/>
            <person name="Camarero S."/>
            <person name="Ferreira P."/>
            <person name="Molpeceres G."/>
            <person name="Ruiz-Duenas F.J."/>
            <person name="Serrano A."/>
            <person name="Henrissat B."/>
            <person name="Drula E."/>
            <person name="Hughes K.W."/>
            <person name="Mata J.L."/>
            <person name="Ishikawa N.K."/>
            <person name="Vargas-Isla R."/>
            <person name="Ushijima S."/>
            <person name="Smith C.A."/>
            <person name="Ahrendt S."/>
            <person name="Andreopoulos W."/>
            <person name="He G."/>
            <person name="Labutti K."/>
            <person name="Lipzen A."/>
            <person name="Ng V."/>
            <person name="Riley R."/>
            <person name="Sandor L."/>
            <person name="Barry K."/>
            <person name="Martinez A.T."/>
            <person name="Xiao Y."/>
            <person name="Gibbons J.G."/>
            <person name="Terashima K."/>
            <person name="Grigoriev I.V."/>
            <person name="Hibbett D.S."/>
        </authorList>
    </citation>
    <scope>NUCLEOTIDE SEQUENCE</scope>
    <source>
        <strain evidence="1">JLM2183</strain>
    </source>
</reference>
<comment type="caution">
    <text evidence="1">The sequence shown here is derived from an EMBL/GenBank/DDBJ whole genome shotgun (WGS) entry which is preliminary data.</text>
</comment>
<dbReference type="EMBL" id="JAOTPV010000002">
    <property type="protein sequence ID" value="KAJ4487826.1"/>
    <property type="molecule type" value="Genomic_DNA"/>
</dbReference>
<name>A0A9W9APT9_9AGAR</name>
<dbReference type="Proteomes" id="UP001150266">
    <property type="component" value="Unassembled WGS sequence"/>
</dbReference>
<sequence>MTNFEKASLTAASKSVKPTVHVKQGVNQADLGKYIAEIYTCRKHCILSSQTQIPSLLLSAFGKLHIDDLIPAAILLDIRADDHFQKVSTFNDTQLDTMLADHSSHARLSSLQKFVLRWAFKET</sequence>
<keyword evidence="2" id="KW-1185">Reference proteome</keyword>
<dbReference type="AlphaFoldDB" id="A0A9W9APT9"/>
<proteinExistence type="predicted"/>
<protein>
    <submittedName>
        <fullName evidence="1">Uncharacterized protein</fullName>
    </submittedName>
</protein>
<gene>
    <name evidence="1" type="ORF">J3R30DRAFT_3695487</name>
</gene>
<evidence type="ECO:0000313" key="1">
    <source>
        <dbReference type="EMBL" id="KAJ4487826.1"/>
    </source>
</evidence>
<organism evidence="1 2">
    <name type="scientific">Lentinula aciculospora</name>
    <dbReference type="NCBI Taxonomy" id="153920"/>
    <lineage>
        <taxon>Eukaryota</taxon>
        <taxon>Fungi</taxon>
        <taxon>Dikarya</taxon>
        <taxon>Basidiomycota</taxon>
        <taxon>Agaricomycotina</taxon>
        <taxon>Agaricomycetes</taxon>
        <taxon>Agaricomycetidae</taxon>
        <taxon>Agaricales</taxon>
        <taxon>Marasmiineae</taxon>
        <taxon>Omphalotaceae</taxon>
        <taxon>Lentinula</taxon>
    </lineage>
</organism>
<dbReference type="OrthoDB" id="3066241at2759"/>